<organism evidence="2 3">
    <name type="scientific">Lacihabitans soyangensis</name>
    <dbReference type="NCBI Taxonomy" id="869394"/>
    <lineage>
        <taxon>Bacteria</taxon>
        <taxon>Pseudomonadati</taxon>
        <taxon>Bacteroidota</taxon>
        <taxon>Cytophagia</taxon>
        <taxon>Cytophagales</taxon>
        <taxon>Leadbetterellaceae</taxon>
        <taxon>Lacihabitans</taxon>
    </lineage>
</organism>
<accession>A0AAE3H4M1</accession>
<proteinExistence type="predicted"/>
<keyword evidence="1" id="KW-1133">Transmembrane helix</keyword>
<name>A0AAE3H4M1_9BACT</name>
<dbReference type="AlphaFoldDB" id="A0AAE3H4M1"/>
<dbReference type="InterPro" id="IPR046674">
    <property type="entry name" value="DUF6544"/>
</dbReference>
<evidence type="ECO:0000256" key="1">
    <source>
        <dbReference type="SAM" id="Phobius"/>
    </source>
</evidence>
<dbReference type="EMBL" id="RJUF01000050">
    <property type="protein sequence ID" value="MCP9763991.1"/>
    <property type="molecule type" value="Genomic_DNA"/>
</dbReference>
<protein>
    <submittedName>
        <fullName evidence="2">Uncharacterized protein</fullName>
    </submittedName>
</protein>
<keyword evidence="3" id="KW-1185">Reference proteome</keyword>
<feature type="transmembrane region" description="Helical" evidence="1">
    <location>
        <begin position="74"/>
        <end position="93"/>
    </location>
</feature>
<gene>
    <name evidence="2" type="ORF">EGI31_13630</name>
</gene>
<evidence type="ECO:0000313" key="3">
    <source>
        <dbReference type="Proteomes" id="UP001204144"/>
    </source>
</evidence>
<feature type="transmembrane region" description="Helical" evidence="1">
    <location>
        <begin position="24"/>
        <end position="43"/>
    </location>
</feature>
<sequence length="348" mass="40086">MGFSKAFDYGTLPLLIRDISKPMGILWFVAGFLFILATVLYLLKKDGWVYIAFMALVLSQLLIIYNWQEAKFGTAANVLILIVTILGIFQIKFKKNYKDEVKLGMAKSKIMQTSKLSESEIAFLPHSVKKYIRYTGCIGKPKVNNFKASFTGKIRKDKKSEWMKLNSEQYNFVANPTRLFYLDAIMKHMPVTGFHCFKNGTAYMDIRLLSIFKVEYQSGYEMDISETVTFFNDMCVLAPATLIDNRIEWVEVERNKVKATFRNNGISVTALLYFNEKGELVNFVSEDRYSVGENSTITQHTWSTPLREYKTIHGYKLASYAETIYTYPEGDFTYATFTIKNIAYNLSK</sequence>
<comment type="caution">
    <text evidence="2">The sequence shown here is derived from an EMBL/GenBank/DDBJ whole genome shotgun (WGS) entry which is preliminary data.</text>
</comment>
<feature type="transmembrane region" description="Helical" evidence="1">
    <location>
        <begin position="48"/>
        <end position="68"/>
    </location>
</feature>
<reference evidence="2 3" key="1">
    <citation type="submission" date="2018-11" db="EMBL/GenBank/DDBJ databases">
        <title>Novel bacteria species description.</title>
        <authorList>
            <person name="Han J.-H."/>
        </authorList>
    </citation>
    <scope>NUCLEOTIDE SEQUENCE [LARGE SCALE GENOMIC DNA]</scope>
    <source>
        <strain evidence="2 3">KCTC23259</strain>
    </source>
</reference>
<evidence type="ECO:0000313" key="2">
    <source>
        <dbReference type="EMBL" id="MCP9763991.1"/>
    </source>
</evidence>
<dbReference type="Proteomes" id="UP001204144">
    <property type="component" value="Unassembled WGS sequence"/>
</dbReference>
<keyword evidence="1" id="KW-0812">Transmembrane</keyword>
<dbReference type="Pfam" id="PF20181">
    <property type="entry name" value="DUF6544"/>
    <property type="match status" value="1"/>
</dbReference>
<keyword evidence="1" id="KW-0472">Membrane</keyword>